<dbReference type="GO" id="GO:0015099">
    <property type="term" value="F:nickel cation transmembrane transporter activity"/>
    <property type="evidence" value="ECO:0007669"/>
    <property type="project" value="TreeGrafter"/>
</dbReference>
<proteinExistence type="predicted"/>
<evidence type="ECO:0000313" key="3">
    <source>
        <dbReference type="EMBL" id="BFP45031.1"/>
    </source>
</evidence>
<sequence length="601" mass="63184">MTVPRPLLRTAVASSALAWLLGVAAPVAVAHPLGNFSVNHYLGLTVHQDHITATAVTDSAEIPTLQEQTRVDRDGDGTVNDAERAAWAAEGCEHVTSRLRLTVDQALRSPAWEVLSASFRYEDGTAGLRTSRLECRLSTPLRIASSGTAVEIQTGADPARVGWNEITARGEMTRLERSDVPESSASSELRDYPKDLLDSPKGVTRARFTALPATARTAPAGAVRAAADGSGPSAWLASLDRRLAELGTAHRLTLPLGLLAVLLSIVLGAGHALLPGHGKTVMAAYLAGRRGRMRDALTVGATVTITHTAGVLVIGLSLTAFSSLAGDALLGRLGVVSGALVALVGAGLLREALRGRRTPTTAHQLDSPIASVPAQDFRSPQELAHAGSPTQHIEPPLHEYHPSPSPAHDPRHSQPHDAGEPHHQPQQQPHAHSHAHPSEHGHHHGDPHQHGDPHHHDHEHQHGDPHRHEHPHDVGHRHGLFGTHHHHDHGTGPKRGNLIGLGIAGGLVPSPSALIVLLGAVALGRTLFGATLVVAYGLGMAATLTTVGLLLVRVGDRISTASGGPALSRLRRIAPYSGLLTALLVLTVGIGLVLRSLPTAL</sequence>
<accession>A0AB33JQH7</accession>
<feature type="transmembrane region" description="Helical" evidence="2">
    <location>
        <begin position="573"/>
        <end position="594"/>
    </location>
</feature>
<evidence type="ECO:0000256" key="1">
    <source>
        <dbReference type="SAM" id="MobiDB-lite"/>
    </source>
</evidence>
<feature type="compositionally biased region" description="Basic and acidic residues" evidence="1">
    <location>
        <begin position="436"/>
        <end position="476"/>
    </location>
</feature>
<dbReference type="PANTHER" id="PTHR40659">
    <property type="entry name" value="NICKEL/COBALT EFFLUX SYSTEM RCNA"/>
    <property type="match status" value="1"/>
</dbReference>
<feature type="region of interest" description="Disordered" evidence="1">
    <location>
        <begin position="172"/>
        <end position="196"/>
    </location>
</feature>
<evidence type="ECO:0000256" key="2">
    <source>
        <dbReference type="SAM" id="Phobius"/>
    </source>
</evidence>
<dbReference type="GO" id="GO:0010045">
    <property type="term" value="P:response to nickel cation"/>
    <property type="evidence" value="ECO:0007669"/>
    <property type="project" value="TreeGrafter"/>
</dbReference>
<feature type="transmembrane region" description="Helical" evidence="2">
    <location>
        <begin position="329"/>
        <end position="349"/>
    </location>
</feature>
<reference evidence="3" key="1">
    <citation type="submission" date="2024-07" db="EMBL/GenBank/DDBJ databases">
        <title>Complete genome sequences of cellulolytic bacteria, Kitasatospora sp. CMC57 and Streptomyces sp. CMC78, isolated from Japanese agricultural soil.</title>
        <authorList>
            <person name="Hashimoto T."/>
            <person name="Ito M."/>
            <person name="Iwamoto M."/>
            <person name="Fukahori D."/>
            <person name="Shoda T."/>
            <person name="Sakoda M."/>
            <person name="Morohoshi T."/>
            <person name="Mitsuboshi M."/>
            <person name="Nishizawa T."/>
        </authorList>
    </citation>
    <scope>NUCLEOTIDE SEQUENCE</scope>
    <source>
        <strain evidence="3">CMC57</strain>
    </source>
</reference>
<dbReference type="PANTHER" id="PTHR40659:SF1">
    <property type="entry name" value="NICKEL_COBALT EFFLUX SYSTEM RCNA"/>
    <property type="match status" value="1"/>
</dbReference>
<keyword evidence="2" id="KW-0472">Membrane</keyword>
<feature type="region of interest" description="Disordered" evidence="1">
    <location>
        <begin position="383"/>
        <end position="493"/>
    </location>
</feature>
<protein>
    <recommendedName>
        <fullName evidence="4">High frequency lysogenization protein HflD</fullName>
    </recommendedName>
</protein>
<evidence type="ECO:0008006" key="4">
    <source>
        <dbReference type="Google" id="ProtNLM"/>
    </source>
</evidence>
<dbReference type="GO" id="GO:0032025">
    <property type="term" value="P:response to cobalt ion"/>
    <property type="evidence" value="ECO:0007669"/>
    <property type="project" value="TreeGrafter"/>
</dbReference>
<feature type="compositionally biased region" description="Basic residues" evidence="1">
    <location>
        <begin position="477"/>
        <end position="488"/>
    </location>
</feature>
<feature type="transmembrane region" description="Helical" evidence="2">
    <location>
        <begin position="252"/>
        <end position="274"/>
    </location>
</feature>
<dbReference type="EMBL" id="AP035881">
    <property type="protein sequence ID" value="BFP45031.1"/>
    <property type="molecule type" value="Genomic_DNA"/>
</dbReference>
<dbReference type="AlphaFoldDB" id="A0AB33JQH7"/>
<feature type="transmembrane region" description="Helical" evidence="2">
    <location>
        <begin position="527"/>
        <end position="552"/>
    </location>
</feature>
<dbReference type="GO" id="GO:0046583">
    <property type="term" value="F:monoatomic cation efflux transmembrane transporter activity"/>
    <property type="evidence" value="ECO:0007669"/>
    <property type="project" value="TreeGrafter"/>
</dbReference>
<dbReference type="RefSeq" id="WP_407987583.1">
    <property type="nucleotide sequence ID" value="NZ_AP035881.2"/>
</dbReference>
<feature type="transmembrane region" description="Helical" evidence="2">
    <location>
        <begin position="498"/>
        <end position="521"/>
    </location>
</feature>
<feature type="compositionally biased region" description="Basic and acidic residues" evidence="1">
    <location>
        <begin position="408"/>
        <end position="423"/>
    </location>
</feature>
<keyword evidence="2" id="KW-0812">Transmembrane</keyword>
<name>A0AB33JQH7_9ACTN</name>
<gene>
    <name evidence="3" type="ORF">KCMC57_13990</name>
</gene>
<dbReference type="InterPro" id="IPR051224">
    <property type="entry name" value="NiCoT_RcnA"/>
</dbReference>
<feature type="transmembrane region" description="Helical" evidence="2">
    <location>
        <begin position="295"/>
        <end position="317"/>
    </location>
</feature>
<dbReference type="GO" id="GO:0005886">
    <property type="term" value="C:plasma membrane"/>
    <property type="evidence" value="ECO:0007669"/>
    <property type="project" value="UniProtKB-SubCell"/>
</dbReference>
<dbReference type="GO" id="GO:0006824">
    <property type="term" value="P:cobalt ion transport"/>
    <property type="evidence" value="ECO:0007669"/>
    <property type="project" value="UniProtKB-KW"/>
</dbReference>
<organism evidence="3">
    <name type="scientific">Kitasatospora sp. CMC57</name>
    <dbReference type="NCBI Taxonomy" id="3231513"/>
    <lineage>
        <taxon>Bacteria</taxon>
        <taxon>Bacillati</taxon>
        <taxon>Actinomycetota</taxon>
        <taxon>Actinomycetes</taxon>
        <taxon>Kitasatosporales</taxon>
        <taxon>Streptomycetaceae</taxon>
        <taxon>Kitasatospora</taxon>
    </lineage>
</organism>
<keyword evidence="2" id="KW-1133">Transmembrane helix</keyword>